<reference evidence="1" key="1">
    <citation type="submission" date="2021-05" db="EMBL/GenBank/DDBJ databases">
        <authorList>
            <person name="Alioto T."/>
            <person name="Alioto T."/>
            <person name="Gomez Garrido J."/>
        </authorList>
    </citation>
    <scope>NUCLEOTIDE SEQUENCE</scope>
</reference>
<protein>
    <submittedName>
        <fullName evidence="1">(northern house mosquito) hypothetical protein</fullName>
    </submittedName>
</protein>
<name>A0A8D8F147_CULPI</name>
<dbReference type="EMBL" id="HBUE01028468">
    <property type="protein sequence ID" value="CAG6455427.1"/>
    <property type="molecule type" value="Transcribed_RNA"/>
</dbReference>
<evidence type="ECO:0000313" key="1">
    <source>
        <dbReference type="EMBL" id="CAG6455427.1"/>
    </source>
</evidence>
<proteinExistence type="predicted"/>
<dbReference type="EMBL" id="HBUE01302165">
    <property type="protein sequence ID" value="CAG6579516.1"/>
    <property type="molecule type" value="Transcribed_RNA"/>
</dbReference>
<sequence>MARQFSGAPPCCSSRLSGWGFPMPPFSDQSFWLRTVDGASFCSSAVQNQPFTTTGCRSGRSQPLKSQSRPLVQMYFCLPSTILCLIHSFSGLVSTDTLSMHRCRQKLRASSQSFSTPARVGSRHEKKYPLPSGARSWTIRLAHSCGFGASRTRPFGNWATVRPTRAASTTNCFILVH</sequence>
<dbReference type="AlphaFoldDB" id="A0A8D8F147"/>
<dbReference type="EMBL" id="HBUE01196165">
    <property type="protein sequence ID" value="CAG6527793.1"/>
    <property type="molecule type" value="Transcribed_RNA"/>
</dbReference>
<accession>A0A8D8F147</accession>
<organism evidence="1">
    <name type="scientific">Culex pipiens</name>
    <name type="common">House mosquito</name>
    <dbReference type="NCBI Taxonomy" id="7175"/>
    <lineage>
        <taxon>Eukaryota</taxon>
        <taxon>Metazoa</taxon>
        <taxon>Ecdysozoa</taxon>
        <taxon>Arthropoda</taxon>
        <taxon>Hexapoda</taxon>
        <taxon>Insecta</taxon>
        <taxon>Pterygota</taxon>
        <taxon>Neoptera</taxon>
        <taxon>Endopterygota</taxon>
        <taxon>Diptera</taxon>
        <taxon>Nematocera</taxon>
        <taxon>Culicoidea</taxon>
        <taxon>Culicidae</taxon>
        <taxon>Culicinae</taxon>
        <taxon>Culicini</taxon>
        <taxon>Culex</taxon>
        <taxon>Culex</taxon>
    </lineage>
</organism>